<keyword evidence="3 7" id="KW-0813">Transport</keyword>
<evidence type="ECO:0000313" key="10">
    <source>
        <dbReference type="Proteomes" id="UP000182769"/>
    </source>
</evidence>
<evidence type="ECO:0000256" key="6">
    <source>
        <dbReference type="ARBA" id="ARBA00022982"/>
    </source>
</evidence>
<reference evidence="10" key="1">
    <citation type="submission" date="2015-08" db="EMBL/GenBank/DDBJ databases">
        <authorList>
            <person name="Varghese N."/>
        </authorList>
    </citation>
    <scope>NUCLEOTIDE SEQUENCE [LARGE SCALE GENOMIC DNA]</scope>
    <source>
        <strain evidence="10">JCM 18476</strain>
    </source>
</reference>
<dbReference type="NCBIfam" id="TIGR01752">
    <property type="entry name" value="flav_long"/>
    <property type="match status" value="1"/>
</dbReference>
<sequence length="177" mass="19593">MSNTIGLFYGTDTSNTEMVGQKIQQQFAELGSTVELHDVKDTDIETMLNYDFLILGIPTWDFGGIQSDWEDIGDALSALDLSGKTVALYGLGDQFGYGDFFVDAMGWLHEKLLNTGATFVGQWSTEGYDFEASRAANADKSEFIGLAIDEDQQFDLTDQRVEQWVIQLYAEQALAAA</sequence>
<evidence type="ECO:0000256" key="2">
    <source>
        <dbReference type="ARBA" id="ARBA00005267"/>
    </source>
</evidence>
<dbReference type="SUPFAM" id="SSF52218">
    <property type="entry name" value="Flavoproteins"/>
    <property type="match status" value="1"/>
</dbReference>
<evidence type="ECO:0000256" key="4">
    <source>
        <dbReference type="ARBA" id="ARBA00022630"/>
    </source>
</evidence>
<dbReference type="RefSeq" id="WP_055461378.1">
    <property type="nucleotide sequence ID" value="NZ_CYHG01000001.1"/>
</dbReference>
<evidence type="ECO:0000256" key="5">
    <source>
        <dbReference type="ARBA" id="ARBA00022643"/>
    </source>
</evidence>
<dbReference type="PANTHER" id="PTHR42809:SF3">
    <property type="entry name" value="FLAVODOXIN 2"/>
    <property type="match status" value="1"/>
</dbReference>
<dbReference type="Pfam" id="PF00258">
    <property type="entry name" value="Flavodoxin_1"/>
    <property type="match status" value="1"/>
</dbReference>
<evidence type="ECO:0000313" key="9">
    <source>
        <dbReference type="EMBL" id="CUB02408.1"/>
    </source>
</evidence>
<keyword evidence="6 7" id="KW-0249">Electron transport</keyword>
<dbReference type="EMBL" id="CYHG01000001">
    <property type="protein sequence ID" value="CUB02408.1"/>
    <property type="molecule type" value="Genomic_DNA"/>
</dbReference>
<dbReference type="Gene3D" id="3.40.50.360">
    <property type="match status" value="1"/>
</dbReference>
<dbReference type="NCBIfam" id="NF009023">
    <property type="entry name" value="PRK12359.1"/>
    <property type="match status" value="1"/>
</dbReference>
<accession>A0A0K6IH54</accession>
<dbReference type="GO" id="GO:0009055">
    <property type="term" value="F:electron transfer activity"/>
    <property type="evidence" value="ECO:0007669"/>
    <property type="project" value="UniProtKB-UniRule"/>
</dbReference>
<evidence type="ECO:0000256" key="1">
    <source>
        <dbReference type="ARBA" id="ARBA00001917"/>
    </source>
</evidence>
<dbReference type="GO" id="GO:0010181">
    <property type="term" value="F:FMN binding"/>
    <property type="evidence" value="ECO:0007669"/>
    <property type="project" value="UniProtKB-UniRule"/>
</dbReference>
<dbReference type="OrthoDB" id="359268at2"/>
<dbReference type="Proteomes" id="UP000182769">
    <property type="component" value="Unassembled WGS sequence"/>
</dbReference>
<dbReference type="PANTHER" id="PTHR42809">
    <property type="entry name" value="FLAVODOXIN 2"/>
    <property type="match status" value="1"/>
</dbReference>
<dbReference type="PIRSF" id="PIRSF038996">
    <property type="entry name" value="FldA"/>
    <property type="match status" value="1"/>
</dbReference>
<comment type="cofactor">
    <cofactor evidence="1 7">
        <name>FMN</name>
        <dbReference type="ChEBI" id="CHEBI:58210"/>
    </cofactor>
</comment>
<name>A0A0K6IH54_9GAMM</name>
<dbReference type="AlphaFoldDB" id="A0A0K6IH54"/>
<evidence type="ECO:0000256" key="3">
    <source>
        <dbReference type="ARBA" id="ARBA00022448"/>
    </source>
</evidence>
<comment type="function">
    <text evidence="7">Low-potential electron donor to a number of redox enzymes.</text>
</comment>
<organism evidence="9 10">
    <name type="scientific">Marinomonas fungiae</name>
    <dbReference type="NCBI Taxonomy" id="1137284"/>
    <lineage>
        <taxon>Bacteria</taxon>
        <taxon>Pseudomonadati</taxon>
        <taxon>Pseudomonadota</taxon>
        <taxon>Gammaproteobacteria</taxon>
        <taxon>Oceanospirillales</taxon>
        <taxon>Oceanospirillaceae</taxon>
        <taxon>Marinomonas</taxon>
    </lineage>
</organism>
<evidence type="ECO:0000259" key="8">
    <source>
        <dbReference type="PROSITE" id="PS50902"/>
    </source>
</evidence>
<keyword evidence="4 7" id="KW-0285">Flavoprotein</keyword>
<dbReference type="InterPro" id="IPR008254">
    <property type="entry name" value="Flavodoxin/NO_synth"/>
</dbReference>
<evidence type="ECO:0000256" key="7">
    <source>
        <dbReference type="PIRNR" id="PIRNR038996"/>
    </source>
</evidence>
<protein>
    <recommendedName>
        <fullName evidence="7">Flavodoxin</fullName>
    </recommendedName>
</protein>
<comment type="similarity">
    <text evidence="2 7">Belongs to the flavodoxin family.</text>
</comment>
<proteinExistence type="inferred from homology"/>
<dbReference type="InterPro" id="IPR010086">
    <property type="entry name" value="Flavodoxin_lc"/>
</dbReference>
<dbReference type="InterPro" id="IPR029039">
    <property type="entry name" value="Flavoprotein-like_sf"/>
</dbReference>
<keyword evidence="5 7" id="KW-0288">FMN</keyword>
<dbReference type="InterPro" id="IPR050619">
    <property type="entry name" value="Flavodoxin"/>
</dbReference>
<feature type="domain" description="Flavodoxin-like" evidence="8">
    <location>
        <begin position="5"/>
        <end position="169"/>
    </location>
</feature>
<dbReference type="NCBIfam" id="NF006739">
    <property type="entry name" value="PRK09267.1-5"/>
    <property type="match status" value="1"/>
</dbReference>
<keyword evidence="10" id="KW-1185">Reference proteome</keyword>
<dbReference type="STRING" id="1137284.GCA_001418205_00242"/>
<gene>
    <name evidence="9" type="ORF">Ga0061065_101241</name>
</gene>
<dbReference type="PROSITE" id="PS50902">
    <property type="entry name" value="FLAVODOXIN_LIKE"/>
    <property type="match status" value="1"/>
</dbReference>